<dbReference type="HOGENOM" id="CLU_175372_0_0_9"/>
<dbReference type="OrthoDB" id="1076922at2"/>
<dbReference type="InterPro" id="IPR040818">
    <property type="entry name" value="Tsi6"/>
</dbReference>
<dbReference type="Pfam" id="PF18660">
    <property type="entry name" value="Tsi6"/>
    <property type="match status" value="1"/>
</dbReference>
<accession>C4V5Y2</accession>
<sequence>MYIRLSARRTKAYYQEIMAQAMAETDQLRRMSPDVAMYEVIYAQLMDLKEQVIDRGMVIPRSVLYKRYSLGTIAVKNFDEEHDPYAQKLCDCYGGAIDYHKMP</sequence>
<dbReference type="eggNOG" id="ENOG5033M5G">
    <property type="taxonomic scope" value="Bacteria"/>
</dbReference>
<dbReference type="STRING" id="638302.HMPREF0908_1882"/>
<evidence type="ECO:0000313" key="2">
    <source>
        <dbReference type="EMBL" id="EEQ47580.1"/>
    </source>
</evidence>
<comment type="caution">
    <text evidence="2">The sequence shown here is derived from an EMBL/GenBank/DDBJ whole genome shotgun (WGS) entry which is preliminary data.</text>
</comment>
<dbReference type="EMBL" id="ACLA01000033">
    <property type="protein sequence ID" value="EEQ47580.1"/>
    <property type="molecule type" value="Genomic_DNA"/>
</dbReference>
<organism evidence="2 3">
    <name type="scientific">Selenomonas flueggei ATCC 43531</name>
    <dbReference type="NCBI Taxonomy" id="638302"/>
    <lineage>
        <taxon>Bacteria</taxon>
        <taxon>Bacillati</taxon>
        <taxon>Bacillota</taxon>
        <taxon>Negativicutes</taxon>
        <taxon>Selenomonadales</taxon>
        <taxon>Selenomonadaceae</taxon>
        <taxon>Selenomonas</taxon>
    </lineage>
</organism>
<reference evidence="2 3" key="1">
    <citation type="submission" date="2009-04" db="EMBL/GenBank/DDBJ databases">
        <authorList>
            <person name="Qin X."/>
            <person name="Bachman B."/>
            <person name="Battles P."/>
            <person name="Bell A."/>
            <person name="Bess C."/>
            <person name="Bickham C."/>
            <person name="Chaboub L."/>
            <person name="Chen D."/>
            <person name="Coyle M."/>
            <person name="Deiros D.R."/>
            <person name="Dinh H."/>
            <person name="Forbes L."/>
            <person name="Fowler G."/>
            <person name="Francisco L."/>
            <person name="Fu Q."/>
            <person name="Gubbala S."/>
            <person name="Hale W."/>
            <person name="Han Y."/>
            <person name="Hemphill L."/>
            <person name="Highlander S.K."/>
            <person name="Hirani K."/>
            <person name="Hogues M."/>
            <person name="Jackson L."/>
            <person name="Jakkamsetti A."/>
            <person name="Javaid M."/>
            <person name="Jiang H."/>
            <person name="Korchina V."/>
            <person name="Kovar C."/>
            <person name="Lara F."/>
            <person name="Lee S."/>
            <person name="Mata R."/>
            <person name="Mathew T."/>
            <person name="Moen C."/>
            <person name="Morales K."/>
            <person name="Munidasa M."/>
            <person name="Nazareth L."/>
            <person name="Ngo R."/>
            <person name="Nguyen L."/>
            <person name="Okwuonu G."/>
            <person name="Ongeri F."/>
            <person name="Patil S."/>
            <person name="Petrosino J."/>
            <person name="Pham C."/>
            <person name="Pham P."/>
            <person name="Pu L.-L."/>
            <person name="Puazo M."/>
            <person name="Raj R."/>
            <person name="Reid J."/>
            <person name="Rouhana J."/>
            <person name="Saada N."/>
            <person name="Shang Y."/>
            <person name="Simmons D."/>
            <person name="Thornton R."/>
            <person name="Warren J."/>
            <person name="Weissenberger G."/>
            <person name="Zhang J."/>
            <person name="Zhang L."/>
            <person name="Zhou C."/>
            <person name="Zhu D."/>
            <person name="Muzny D."/>
            <person name="Worley K."/>
            <person name="Gibbs R."/>
        </authorList>
    </citation>
    <scope>NUCLEOTIDE SEQUENCE [LARGE SCALE GENOMIC DNA]</scope>
    <source>
        <strain evidence="2 3">ATCC 43531</strain>
    </source>
</reference>
<name>C4V5Y2_9FIRM</name>
<evidence type="ECO:0000259" key="1">
    <source>
        <dbReference type="Pfam" id="PF18660"/>
    </source>
</evidence>
<evidence type="ECO:0000313" key="3">
    <source>
        <dbReference type="Proteomes" id="UP000005309"/>
    </source>
</evidence>
<feature type="domain" description="Tsi6" evidence="1">
    <location>
        <begin position="18"/>
        <end position="92"/>
    </location>
</feature>
<proteinExistence type="predicted"/>
<gene>
    <name evidence="2" type="ORF">HMPREF0908_1882</name>
</gene>
<dbReference type="Proteomes" id="UP000005309">
    <property type="component" value="Unassembled WGS sequence"/>
</dbReference>
<dbReference type="AlphaFoldDB" id="C4V5Y2"/>
<protein>
    <recommendedName>
        <fullName evidence="1">Tsi6 domain-containing protein</fullName>
    </recommendedName>
</protein>
<keyword evidence="3" id="KW-1185">Reference proteome</keyword>
<dbReference type="RefSeq" id="WP_006691009.1">
    <property type="nucleotide sequence ID" value="NZ_GG694008.1"/>
</dbReference>